<sequence>MSEKSTEKAVTRHSGKKLKVFGKLLHKKARDGKMSMVSHLDEFRKRLTVCIVCFVAALVVCFMKADWLVTELMALGKNFQFVYISPTELIMCYVRIAMIGGVVIAVPVIIYEIWRFIQPGLTKSEQKATLIVLALGLLLFCLGAVFSFKIVLPIVLVFFAGLDTSGTIQAMVSIENYISFMVTMLVTFGVVFELPIVTVLLTKVGILNPRFLSKNRKYVLLIILTVAAFITPPDVTSQVLVAGPMYVLFEFSLVLCRILFKKKLESEASEEMA</sequence>
<dbReference type="Proteomes" id="UP001198182">
    <property type="component" value="Unassembled WGS sequence"/>
</dbReference>
<feature type="transmembrane region" description="Helical" evidence="5">
    <location>
        <begin position="218"/>
        <end position="235"/>
    </location>
</feature>
<feature type="transmembrane region" description="Helical" evidence="5">
    <location>
        <begin position="130"/>
        <end position="160"/>
    </location>
</feature>
<feature type="transmembrane region" description="Helical" evidence="5">
    <location>
        <begin position="180"/>
        <end position="206"/>
    </location>
</feature>
<keyword evidence="4 5" id="KW-0472">Membrane</keyword>
<feature type="transmembrane region" description="Helical" evidence="5">
    <location>
        <begin position="47"/>
        <end position="69"/>
    </location>
</feature>
<dbReference type="GO" id="GO:0043953">
    <property type="term" value="P:protein transport by the Tat complex"/>
    <property type="evidence" value="ECO:0007669"/>
    <property type="project" value="UniProtKB-UniRule"/>
</dbReference>
<evidence type="ECO:0000256" key="4">
    <source>
        <dbReference type="ARBA" id="ARBA00023136"/>
    </source>
</evidence>
<dbReference type="PANTHER" id="PTHR30371">
    <property type="entry name" value="SEC-INDEPENDENT PROTEIN TRANSLOCASE PROTEIN TATC"/>
    <property type="match status" value="1"/>
</dbReference>
<keyword evidence="5" id="KW-0653">Protein transport</keyword>
<keyword evidence="2 5" id="KW-0812">Transmembrane</keyword>
<keyword evidence="5" id="KW-0813">Transport</keyword>
<feature type="transmembrane region" description="Helical" evidence="5">
    <location>
        <begin position="89"/>
        <end position="110"/>
    </location>
</feature>
<evidence type="ECO:0000313" key="7">
    <source>
        <dbReference type="Proteomes" id="UP001198182"/>
    </source>
</evidence>
<comment type="function">
    <text evidence="5">Part of the twin-arginine translocation (Tat) system that transports large folded proteins containing a characteristic twin-arginine motif in their signal peptide across membranes.</text>
</comment>
<reference evidence="6" key="1">
    <citation type="submission" date="2021-10" db="EMBL/GenBank/DDBJ databases">
        <title>Anaerobic single-cell dispensing facilitates the cultivation of human gut bacteria.</title>
        <authorList>
            <person name="Afrizal A."/>
        </authorList>
    </citation>
    <scope>NUCLEOTIDE SEQUENCE</scope>
    <source>
        <strain evidence="6">CLA-AA-H215</strain>
    </source>
</reference>
<dbReference type="AlphaFoldDB" id="A0AAE3E873"/>
<gene>
    <name evidence="5 6" type="primary">tatC</name>
    <name evidence="6" type="ORF">LKD81_02270</name>
</gene>
<evidence type="ECO:0000256" key="1">
    <source>
        <dbReference type="ARBA" id="ARBA00004141"/>
    </source>
</evidence>
<keyword evidence="7" id="KW-1185">Reference proteome</keyword>
<dbReference type="HAMAP" id="MF_00902">
    <property type="entry name" value="TatC"/>
    <property type="match status" value="1"/>
</dbReference>
<dbReference type="Pfam" id="PF00902">
    <property type="entry name" value="TatC"/>
    <property type="match status" value="1"/>
</dbReference>
<comment type="caution">
    <text evidence="5">Lacks conserved residue(s) required for the propagation of feature annotation.</text>
</comment>
<dbReference type="PANTHER" id="PTHR30371:SF0">
    <property type="entry name" value="SEC-INDEPENDENT PROTEIN TRANSLOCASE PROTEIN TATC, CHLOROPLASTIC-RELATED"/>
    <property type="match status" value="1"/>
</dbReference>
<evidence type="ECO:0000256" key="2">
    <source>
        <dbReference type="ARBA" id="ARBA00022692"/>
    </source>
</evidence>
<protein>
    <recommendedName>
        <fullName evidence="5">Sec-independent protein translocase protein TatC</fullName>
    </recommendedName>
</protein>
<dbReference type="RefSeq" id="WP_308452618.1">
    <property type="nucleotide sequence ID" value="NZ_JAJEQR010000005.1"/>
</dbReference>
<organism evidence="6 7">
    <name type="scientific">Hominifimenecus microfluidus</name>
    <dbReference type="NCBI Taxonomy" id="2885348"/>
    <lineage>
        <taxon>Bacteria</taxon>
        <taxon>Bacillati</taxon>
        <taxon>Bacillota</taxon>
        <taxon>Clostridia</taxon>
        <taxon>Lachnospirales</taxon>
        <taxon>Lachnospiraceae</taxon>
        <taxon>Hominifimenecus</taxon>
    </lineage>
</organism>
<evidence type="ECO:0000313" key="6">
    <source>
        <dbReference type="EMBL" id="MCC2229830.1"/>
    </source>
</evidence>
<dbReference type="NCBIfam" id="TIGR00945">
    <property type="entry name" value="tatC"/>
    <property type="match status" value="1"/>
</dbReference>
<evidence type="ECO:0000256" key="3">
    <source>
        <dbReference type="ARBA" id="ARBA00022989"/>
    </source>
</evidence>
<name>A0AAE3E873_9FIRM</name>
<dbReference type="PRINTS" id="PR01840">
    <property type="entry name" value="TATCFAMILY"/>
</dbReference>
<dbReference type="InterPro" id="IPR002033">
    <property type="entry name" value="TatC"/>
</dbReference>
<comment type="subcellular location">
    <subcellularLocation>
        <location evidence="5">Cell membrane</location>
        <topology evidence="5">Multi-pass membrane protein</topology>
    </subcellularLocation>
    <subcellularLocation>
        <location evidence="1">Membrane</location>
        <topology evidence="1">Multi-pass membrane protein</topology>
    </subcellularLocation>
</comment>
<comment type="similarity">
    <text evidence="5">Belongs to the TatC family.</text>
</comment>
<dbReference type="GO" id="GO:0065002">
    <property type="term" value="P:intracellular protein transmembrane transport"/>
    <property type="evidence" value="ECO:0007669"/>
    <property type="project" value="TreeGrafter"/>
</dbReference>
<comment type="subunit">
    <text evidence="5">Forms a complex with TatA.</text>
</comment>
<keyword evidence="5" id="KW-0811">Translocation</keyword>
<dbReference type="GO" id="GO:0033281">
    <property type="term" value="C:TAT protein transport complex"/>
    <property type="evidence" value="ECO:0007669"/>
    <property type="project" value="UniProtKB-UniRule"/>
</dbReference>
<dbReference type="EMBL" id="JAJEQR010000005">
    <property type="protein sequence ID" value="MCC2229830.1"/>
    <property type="molecule type" value="Genomic_DNA"/>
</dbReference>
<evidence type="ECO:0000256" key="5">
    <source>
        <dbReference type="HAMAP-Rule" id="MF_00902"/>
    </source>
</evidence>
<accession>A0AAE3E873</accession>
<dbReference type="GO" id="GO:0009977">
    <property type="term" value="F:proton motive force dependent protein transmembrane transporter activity"/>
    <property type="evidence" value="ECO:0007669"/>
    <property type="project" value="TreeGrafter"/>
</dbReference>
<keyword evidence="5" id="KW-1003">Cell membrane</keyword>
<proteinExistence type="inferred from homology"/>
<keyword evidence="3 5" id="KW-1133">Transmembrane helix</keyword>
<comment type="caution">
    <text evidence="6">The sequence shown here is derived from an EMBL/GenBank/DDBJ whole genome shotgun (WGS) entry which is preliminary data.</text>
</comment>